<sequence length="150" mass="17025">MTSIKYTNITFTKPEWHYLRIRVYLDPPTNPIPRISSLTLRTLITKALTEIFGVVKSGIHVDVLDWPSDDENIDSTSITNTKKEINGGIIRVPTEDLTTFWSALTLYSTTLDVGSSDTKKELRFEVLNNSPYLMGLVADSRAWTRQLLYG</sequence>
<protein>
    <submittedName>
        <fullName evidence="3">8118_t:CDS:1</fullName>
    </submittedName>
</protein>
<dbReference type="SUPFAM" id="SSF160350">
    <property type="entry name" value="Rnp2-like"/>
    <property type="match status" value="1"/>
</dbReference>
<feature type="domain" description="Ribonucleases P/MRP subunit Pop8-like" evidence="2">
    <location>
        <begin position="15"/>
        <end position="65"/>
    </location>
</feature>
<dbReference type="InterPro" id="IPR020347">
    <property type="entry name" value="Pop8"/>
</dbReference>
<keyword evidence="1" id="KW-0819">tRNA processing</keyword>
<evidence type="ECO:0000313" key="3">
    <source>
        <dbReference type="EMBL" id="CAG8657965.1"/>
    </source>
</evidence>
<gene>
    <name evidence="3" type="ORF">ALEPTO_LOCUS10235</name>
</gene>
<dbReference type="PANTHER" id="PTHR28173">
    <property type="entry name" value="RIBONUCLEASES P/MRP PROTEIN SUBUNIT POP8"/>
    <property type="match status" value="1"/>
</dbReference>
<comment type="caution">
    <text evidence="3">The sequence shown here is derived from an EMBL/GenBank/DDBJ whole genome shotgun (WGS) entry which is preliminary data.</text>
</comment>
<dbReference type="GO" id="GO:0005655">
    <property type="term" value="C:nucleolar ribonuclease P complex"/>
    <property type="evidence" value="ECO:0007669"/>
    <property type="project" value="InterPro"/>
</dbReference>
<dbReference type="GO" id="GO:0008033">
    <property type="term" value="P:tRNA processing"/>
    <property type="evidence" value="ECO:0007669"/>
    <property type="project" value="UniProtKB-KW"/>
</dbReference>
<name>A0A9N9E292_9GLOM</name>
<dbReference type="OrthoDB" id="5530243at2759"/>
<dbReference type="GO" id="GO:0000294">
    <property type="term" value="P:nuclear-transcribed mRNA catabolic process, RNase MRP-dependent"/>
    <property type="evidence" value="ECO:0007669"/>
    <property type="project" value="TreeGrafter"/>
</dbReference>
<accession>A0A9N9E292</accession>
<dbReference type="AlphaFoldDB" id="A0A9N9E292"/>
<reference evidence="3" key="1">
    <citation type="submission" date="2021-06" db="EMBL/GenBank/DDBJ databases">
        <authorList>
            <person name="Kallberg Y."/>
            <person name="Tangrot J."/>
            <person name="Rosling A."/>
        </authorList>
    </citation>
    <scope>NUCLEOTIDE SEQUENCE</scope>
    <source>
        <strain evidence="3">FL130A</strain>
    </source>
</reference>
<organism evidence="3 4">
    <name type="scientific">Ambispora leptoticha</name>
    <dbReference type="NCBI Taxonomy" id="144679"/>
    <lineage>
        <taxon>Eukaryota</taxon>
        <taxon>Fungi</taxon>
        <taxon>Fungi incertae sedis</taxon>
        <taxon>Mucoromycota</taxon>
        <taxon>Glomeromycotina</taxon>
        <taxon>Glomeromycetes</taxon>
        <taxon>Archaeosporales</taxon>
        <taxon>Ambisporaceae</taxon>
        <taxon>Ambispora</taxon>
    </lineage>
</organism>
<dbReference type="PANTHER" id="PTHR28173:SF1">
    <property type="entry name" value="RIBONUCLEASES P_MRP PROTEIN SUBUNIT POP8"/>
    <property type="match status" value="1"/>
</dbReference>
<dbReference type="Pfam" id="PF20976">
    <property type="entry name" value="Pop8"/>
    <property type="match status" value="1"/>
</dbReference>
<dbReference type="InterPro" id="IPR049128">
    <property type="entry name" value="Pop8-like_dom"/>
</dbReference>
<evidence type="ECO:0000256" key="1">
    <source>
        <dbReference type="ARBA" id="ARBA00022694"/>
    </source>
</evidence>
<dbReference type="InterPro" id="IPR038085">
    <property type="entry name" value="Rnp2-like_sf"/>
</dbReference>
<evidence type="ECO:0000313" key="4">
    <source>
        <dbReference type="Proteomes" id="UP000789508"/>
    </source>
</evidence>
<proteinExistence type="predicted"/>
<dbReference type="GO" id="GO:0004526">
    <property type="term" value="F:ribonuclease P activity"/>
    <property type="evidence" value="ECO:0007669"/>
    <property type="project" value="TreeGrafter"/>
</dbReference>
<evidence type="ECO:0000259" key="2">
    <source>
        <dbReference type="Pfam" id="PF20976"/>
    </source>
</evidence>
<dbReference type="GO" id="GO:0000171">
    <property type="term" value="F:ribonuclease MRP activity"/>
    <property type="evidence" value="ECO:0007669"/>
    <property type="project" value="TreeGrafter"/>
</dbReference>
<dbReference type="GO" id="GO:0000172">
    <property type="term" value="C:ribonuclease MRP complex"/>
    <property type="evidence" value="ECO:0007669"/>
    <property type="project" value="InterPro"/>
</dbReference>
<keyword evidence="4" id="KW-1185">Reference proteome</keyword>
<dbReference type="Proteomes" id="UP000789508">
    <property type="component" value="Unassembled WGS sequence"/>
</dbReference>
<dbReference type="GO" id="GO:0034965">
    <property type="term" value="P:intronic box C/D snoRNA processing"/>
    <property type="evidence" value="ECO:0007669"/>
    <property type="project" value="TreeGrafter"/>
</dbReference>
<dbReference type="EMBL" id="CAJVPS010010433">
    <property type="protein sequence ID" value="CAG8657965.1"/>
    <property type="molecule type" value="Genomic_DNA"/>
</dbReference>